<sequence>MLRKLIIFSVCAGTSASFPTLYQSNQEAFQRMLVSFLGSDKMTTASVSAMPASSGSNETSGRKVRLAADQRGHFTAEFTMNGRRVDAMIDTGATAVAINRSTARRIGISPAQMDFSEQVDTANGMARAAVVTIDRLQIGQVSLDNVQAVVMDDKALSGTLVGMSFLNRLGKYQVENGTLLLVQ</sequence>
<dbReference type="GO" id="GO:0008233">
    <property type="term" value="F:peptidase activity"/>
    <property type="evidence" value="ECO:0007669"/>
    <property type="project" value="UniProtKB-KW"/>
</dbReference>
<dbReference type="GO" id="GO:0006508">
    <property type="term" value="P:proteolysis"/>
    <property type="evidence" value="ECO:0007669"/>
    <property type="project" value="UniProtKB-KW"/>
</dbReference>
<dbReference type="InterPro" id="IPR034122">
    <property type="entry name" value="Retropepsin-like_bacterial"/>
</dbReference>
<comment type="caution">
    <text evidence="1">The sequence shown here is derived from an EMBL/GenBank/DDBJ whole genome shotgun (WGS) entry which is preliminary data.</text>
</comment>
<dbReference type="CDD" id="cd05483">
    <property type="entry name" value="retropepsin_like_bacteria"/>
    <property type="match status" value="1"/>
</dbReference>
<gene>
    <name evidence="1" type="ORF">C7I85_28740</name>
</gene>
<dbReference type="Pfam" id="PF13975">
    <property type="entry name" value="gag-asp_proteas"/>
    <property type="match status" value="1"/>
</dbReference>
<keyword evidence="1" id="KW-0378">Hydrolase</keyword>
<protein>
    <submittedName>
        <fullName evidence="1">TIGR02281 family clan AA aspartic protease</fullName>
    </submittedName>
</protein>
<dbReference type="AlphaFoldDB" id="A0A2P7RR26"/>
<dbReference type="SUPFAM" id="SSF50630">
    <property type="entry name" value="Acid proteases"/>
    <property type="match status" value="1"/>
</dbReference>
<dbReference type="InterPro" id="IPR011969">
    <property type="entry name" value="Clan_AA_Asp_peptidase_C"/>
</dbReference>
<accession>A0A2P7RR26</accession>
<evidence type="ECO:0000313" key="2">
    <source>
        <dbReference type="Proteomes" id="UP000240653"/>
    </source>
</evidence>
<proteinExistence type="predicted"/>
<name>A0A2P7RR26_9HYPH</name>
<organism evidence="1 2">
    <name type="scientific">Pseudaminobacter soli</name>
    <name type="common">ex Li et al. 2025</name>
    <dbReference type="NCBI Taxonomy" id="1295366"/>
    <lineage>
        <taxon>Bacteria</taxon>
        <taxon>Pseudomonadati</taxon>
        <taxon>Pseudomonadota</taxon>
        <taxon>Alphaproteobacteria</taxon>
        <taxon>Hyphomicrobiales</taxon>
        <taxon>Phyllobacteriaceae</taxon>
        <taxon>Pseudaminobacter</taxon>
    </lineage>
</organism>
<dbReference type="InterPro" id="IPR021109">
    <property type="entry name" value="Peptidase_aspartic_dom_sf"/>
</dbReference>
<dbReference type="Gene3D" id="2.40.70.10">
    <property type="entry name" value="Acid Proteases"/>
    <property type="match status" value="1"/>
</dbReference>
<keyword evidence="1" id="KW-0645">Protease</keyword>
<keyword evidence="2" id="KW-1185">Reference proteome</keyword>
<dbReference type="RefSeq" id="WP_106727421.1">
    <property type="nucleotide sequence ID" value="NZ_PXYL01000033.1"/>
</dbReference>
<reference evidence="1 2" key="1">
    <citation type="submission" date="2018-03" db="EMBL/GenBank/DDBJ databases">
        <title>The draft genome of Mesorhizobium soli JCM 19897.</title>
        <authorList>
            <person name="Li L."/>
            <person name="Liu L."/>
            <person name="Liang L."/>
            <person name="Wang T."/>
            <person name="Zhang X."/>
        </authorList>
    </citation>
    <scope>NUCLEOTIDE SEQUENCE [LARGE SCALE GENOMIC DNA]</scope>
    <source>
        <strain evidence="1 2">JCM 19897</strain>
    </source>
</reference>
<evidence type="ECO:0000313" key="1">
    <source>
        <dbReference type="EMBL" id="PSJ52625.1"/>
    </source>
</evidence>
<dbReference type="NCBIfam" id="TIGR02281">
    <property type="entry name" value="clan_AA_DTGA"/>
    <property type="match status" value="1"/>
</dbReference>
<dbReference type="EMBL" id="PXYL01000033">
    <property type="protein sequence ID" value="PSJ52625.1"/>
    <property type="molecule type" value="Genomic_DNA"/>
</dbReference>
<dbReference type="Proteomes" id="UP000240653">
    <property type="component" value="Unassembled WGS sequence"/>
</dbReference>
<dbReference type="OrthoDB" id="7595324at2"/>